<reference evidence="6 7" key="1">
    <citation type="journal article" date="2009" name="Environ. Microbiol.">
        <title>Genome sequence of Desulfobacterium autotrophicum HRM2, a marine sulfate reducer oxidizing organic carbon completely to carbon dioxide.</title>
        <authorList>
            <person name="Strittmatter A.W."/>
            <person name="Liesegang H."/>
            <person name="Rabus R."/>
            <person name="Decker I."/>
            <person name="Amann J."/>
            <person name="Andres S."/>
            <person name="Henne A."/>
            <person name="Fricke W.F."/>
            <person name="Martinez-Arias R."/>
            <person name="Bartels D."/>
            <person name="Goesmann A."/>
            <person name="Krause L."/>
            <person name="Puehler A."/>
            <person name="Klenk H.P."/>
            <person name="Richter M."/>
            <person name="Schuler M."/>
            <person name="Gloeckner F.O."/>
            <person name="Meyerdierks A."/>
            <person name="Gottschalk G."/>
            <person name="Amann R."/>
        </authorList>
    </citation>
    <scope>NUCLEOTIDE SEQUENCE [LARGE SCALE GENOMIC DNA]</scope>
    <source>
        <strain evidence="7">ATCC 43914 / DSM 3382 / HRM2</strain>
    </source>
</reference>
<proteinExistence type="predicted"/>
<dbReference type="InterPro" id="IPR016136">
    <property type="entry name" value="DNA_helicase_N/primase_C"/>
</dbReference>
<dbReference type="PANTHER" id="PTHR30153:SF2">
    <property type="entry name" value="REPLICATIVE DNA HELICASE"/>
    <property type="match status" value="1"/>
</dbReference>
<keyword evidence="1" id="KW-0639">Primosome</keyword>
<feature type="domain" description="DNA helicase DnaB-like N-terminal" evidence="5">
    <location>
        <begin position="57"/>
        <end position="154"/>
    </location>
</feature>
<dbReference type="GO" id="GO:0003678">
    <property type="term" value="F:DNA helicase activity"/>
    <property type="evidence" value="ECO:0007669"/>
    <property type="project" value="InterPro"/>
</dbReference>
<sequence>MFDFSESKLQKPDQGQDYTSPAAPAAPQPWGAANGSKVDQLKAALPGITTLKPGDSDEDAEKSLISACLIDDKAFAECADLSPKSFYSSPHQKIYRAMVALFHKNEPIDLTTVASWLKTSGELDAIGGAAYLVEIADSAPMAMNAGAYARIISDCATRREILSRAQRLVDAASKGVDIDALTEHVEGIRKNCLRDALNFPPQGPGSTSFKKNVIACPPSREFILTCNGVGFLPKKTVGVITATGGTGKTFFLFSLGATLAAGGSLGPIKAPRPTKTLIICGEDDQDEINRRMWNITGGNFPELLYGASTVGEVGPLMELDGNRPRRAPGFKWLEETIRLYDGLEVLIIDPKSRFYGLDENNNDHATQWIQCLEYLSKEYNLNILFAHHTSKQDGGKISQNMSRGASAIVDGCRWQAGMVRMDQETADRYGIDNPRGYVALDVPKSNYAADMNGQIYFKRGNSGVLEYVDFKQGRLELLGGTLFDLLVDDPKRYTYSELVATPAGKDICQDIKTNHSNFARSKDMEPVIKWLMDEGLLRKEFTNPGRNAKEVLVPVTGERS</sequence>
<dbReference type="InterPro" id="IPR027417">
    <property type="entry name" value="P-loop_NTPase"/>
</dbReference>
<dbReference type="SUPFAM" id="SSF52540">
    <property type="entry name" value="P-loop containing nucleoside triphosphate hydrolases"/>
    <property type="match status" value="1"/>
</dbReference>
<dbReference type="HOGENOM" id="CLU_486384_0_0_7"/>
<dbReference type="STRING" id="177437.HRM2_48000"/>
<dbReference type="AlphaFoldDB" id="C0QHJ0"/>
<dbReference type="GO" id="GO:0005829">
    <property type="term" value="C:cytosol"/>
    <property type="evidence" value="ECO:0007669"/>
    <property type="project" value="TreeGrafter"/>
</dbReference>
<dbReference type="GO" id="GO:1990077">
    <property type="term" value="C:primosome complex"/>
    <property type="evidence" value="ECO:0007669"/>
    <property type="project" value="UniProtKB-KW"/>
</dbReference>
<gene>
    <name evidence="6" type="ordered locus">HRM2_48000</name>
</gene>
<dbReference type="GO" id="GO:0006269">
    <property type="term" value="P:DNA replication, synthesis of primer"/>
    <property type="evidence" value="ECO:0007669"/>
    <property type="project" value="UniProtKB-KW"/>
</dbReference>
<dbReference type="SUPFAM" id="SSF48024">
    <property type="entry name" value="N-terminal domain of DnaB helicase"/>
    <property type="match status" value="1"/>
</dbReference>
<feature type="compositionally biased region" description="Basic and acidic residues" evidence="4">
    <location>
        <begin position="1"/>
        <end position="11"/>
    </location>
</feature>
<keyword evidence="3" id="KW-0238">DNA-binding</keyword>
<feature type="region of interest" description="Disordered" evidence="4">
    <location>
        <begin position="1"/>
        <end position="36"/>
    </location>
</feature>
<dbReference type="Proteomes" id="UP000000442">
    <property type="component" value="Chromosome"/>
</dbReference>
<dbReference type="GO" id="GO:0003677">
    <property type="term" value="F:DNA binding"/>
    <property type="evidence" value="ECO:0007669"/>
    <property type="project" value="UniProtKB-KW"/>
</dbReference>
<dbReference type="InterPro" id="IPR007693">
    <property type="entry name" value="DNA_helicase_DnaB-like_N"/>
</dbReference>
<dbReference type="PANTHER" id="PTHR30153">
    <property type="entry name" value="REPLICATIVE DNA HELICASE DNAB"/>
    <property type="match status" value="1"/>
</dbReference>
<organism evidence="6 7">
    <name type="scientific">Desulforapulum autotrophicum (strain ATCC 43914 / DSM 3382 / VKM B-1955 / HRM2)</name>
    <name type="common">Desulfobacterium autotrophicum</name>
    <dbReference type="NCBI Taxonomy" id="177437"/>
    <lineage>
        <taxon>Bacteria</taxon>
        <taxon>Pseudomonadati</taxon>
        <taxon>Thermodesulfobacteriota</taxon>
        <taxon>Desulfobacteria</taxon>
        <taxon>Desulfobacterales</taxon>
        <taxon>Desulfobacteraceae</taxon>
        <taxon>Desulforapulum</taxon>
    </lineage>
</organism>
<dbReference type="Pfam" id="PF13481">
    <property type="entry name" value="AAA_25"/>
    <property type="match status" value="1"/>
</dbReference>
<evidence type="ECO:0000256" key="3">
    <source>
        <dbReference type="ARBA" id="ARBA00023125"/>
    </source>
</evidence>
<protein>
    <submittedName>
        <fullName evidence="6">Replicative DNA helicase</fullName>
    </submittedName>
</protein>
<feature type="compositionally biased region" description="Low complexity" evidence="4">
    <location>
        <begin position="21"/>
        <end position="33"/>
    </location>
</feature>
<dbReference type="Pfam" id="PF00772">
    <property type="entry name" value="DnaB"/>
    <property type="match status" value="1"/>
</dbReference>
<dbReference type="RefSeq" id="WP_015906559.1">
    <property type="nucleotide sequence ID" value="NC_012108.1"/>
</dbReference>
<evidence type="ECO:0000256" key="1">
    <source>
        <dbReference type="ARBA" id="ARBA00022515"/>
    </source>
</evidence>
<accession>C0QHJ0</accession>
<evidence type="ECO:0000313" key="7">
    <source>
        <dbReference type="Proteomes" id="UP000000442"/>
    </source>
</evidence>
<keyword evidence="6" id="KW-0378">Hydrolase</keyword>
<keyword evidence="6" id="KW-0067">ATP-binding</keyword>
<evidence type="ECO:0000256" key="2">
    <source>
        <dbReference type="ARBA" id="ARBA00022705"/>
    </source>
</evidence>
<name>C0QHJ0_DESAH</name>
<dbReference type="OrthoDB" id="186937at2"/>
<keyword evidence="6" id="KW-0347">Helicase</keyword>
<dbReference type="eggNOG" id="COG0305">
    <property type="taxonomic scope" value="Bacteria"/>
</dbReference>
<dbReference type="KEGG" id="dat:HRM2_48000"/>
<dbReference type="GO" id="GO:0005524">
    <property type="term" value="F:ATP binding"/>
    <property type="evidence" value="ECO:0007669"/>
    <property type="project" value="InterPro"/>
</dbReference>
<keyword evidence="7" id="KW-1185">Reference proteome</keyword>
<evidence type="ECO:0000313" key="6">
    <source>
        <dbReference type="EMBL" id="ACN17849.1"/>
    </source>
</evidence>
<dbReference type="Gene3D" id="1.10.860.10">
    <property type="entry name" value="DNAb Helicase, Chain A"/>
    <property type="match status" value="1"/>
</dbReference>
<evidence type="ECO:0000256" key="4">
    <source>
        <dbReference type="SAM" id="MobiDB-lite"/>
    </source>
</evidence>
<dbReference type="InterPro" id="IPR036185">
    <property type="entry name" value="DNA_heli_DnaB-like_N_sf"/>
</dbReference>
<keyword evidence="6" id="KW-0547">Nucleotide-binding</keyword>
<dbReference type="Gene3D" id="3.40.50.300">
    <property type="entry name" value="P-loop containing nucleotide triphosphate hydrolases"/>
    <property type="match status" value="1"/>
</dbReference>
<keyword evidence="2" id="KW-0235">DNA replication</keyword>
<evidence type="ECO:0000259" key="5">
    <source>
        <dbReference type="Pfam" id="PF00772"/>
    </source>
</evidence>
<dbReference type="EMBL" id="CP001087">
    <property type="protein sequence ID" value="ACN17849.1"/>
    <property type="molecule type" value="Genomic_DNA"/>
</dbReference>